<dbReference type="EMBL" id="RKMH01000010">
    <property type="protein sequence ID" value="RPA59034.1"/>
    <property type="molecule type" value="Genomic_DNA"/>
</dbReference>
<dbReference type="InterPro" id="IPR002155">
    <property type="entry name" value="Thiolase"/>
</dbReference>
<evidence type="ECO:0000256" key="3">
    <source>
        <dbReference type="ARBA" id="ARBA00023315"/>
    </source>
</evidence>
<accession>A0A3N4H1F0</accession>
<name>A0A3N4H1F0_9ACTN</name>
<keyword evidence="2 5" id="KW-0808">Transferase</keyword>
<dbReference type="OrthoDB" id="1402717at2"/>
<dbReference type="AlphaFoldDB" id="A0A3N4H1F0"/>
<dbReference type="NCBIfam" id="TIGR01930">
    <property type="entry name" value="AcCoA-C-Actrans"/>
    <property type="match status" value="1"/>
</dbReference>
<evidence type="ECO:0000313" key="9">
    <source>
        <dbReference type="Proteomes" id="UP000267536"/>
    </source>
</evidence>
<organism evidence="8 9">
    <name type="scientific">Gordonia oryzae</name>
    <dbReference type="NCBI Taxonomy" id="2487349"/>
    <lineage>
        <taxon>Bacteria</taxon>
        <taxon>Bacillati</taxon>
        <taxon>Actinomycetota</taxon>
        <taxon>Actinomycetes</taxon>
        <taxon>Mycobacteriales</taxon>
        <taxon>Gordoniaceae</taxon>
        <taxon>Gordonia</taxon>
    </lineage>
</organism>
<dbReference type="SUPFAM" id="SSF53901">
    <property type="entry name" value="Thiolase-like"/>
    <property type="match status" value="2"/>
</dbReference>
<dbReference type="PROSITE" id="PS00099">
    <property type="entry name" value="THIOLASE_3"/>
    <property type="match status" value="1"/>
</dbReference>
<dbReference type="InterPro" id="IPR020617">
    <property type="entry name" value="Thiolase_C"/>
</dbReference>
<evidence type="ECO:0000256" key="1">
    <source>
        <dbReference type="ARBA" id="ARBA00010982"/>
    </source>
</evidence>
<dbReference type="PROSITE" id="PS00737">
    <property type="entry name" value="THIOLASE_2"/>
    <property type="match status" value="1"/>
</dbReference>
<reference evidence="8 9" key="1">
    <citation type="submission" date="2018-11" db="EMBL/GenBank/DDBJ databases">
        <title>Draft genome sequence of Gordonia sp. RS15-1S isolated from rice stems.</title>
        <authorList>
            <person name="Muangham S."/>
        </authorList>
    </citation>
    <scope>NUCLEOTIDE SEQUENCE [LARGE SCALE GENOMIC DNA]</scope>
    <source>
        <strain evidence="8 9">RS15-1S</strain>
    </source>
</reference>
<evidence type="ECO:0000313" key="8">
    <source>
        <dbReference type="EMBL" id="RPA59034.1"/>
    </source>
</evidence>
<feature type="active site" description="Acyl-thioester intermediate" evidence="4">
    <location>
        <position position="95"/>
    </location>
</feature>
<feature type="active site" description="Proton acceptor" evidence="4">
    <location>
        <position position="348"/>
    </location>
</feature>
<evidence type="ECO:0000256" key="4">
    <source>
        <dbReference type="PIRSR" id="PIRSR000429-1"/>
    </source>
</evidence>
<dbReference type="InterPro" id="IPR020616">
    <property type="entry name" value="Thiolase_N"/>
</dbReference>
<dbReference type="Proteomes" id="UP000267536">
    <property type="component" value="Unassembled WGS sequence"/>
</dbReference>
<evidence type="ECO:0000256" key="5">
    <source>
        <dbReference type="RuleBase" id="RU003557"/>
    </source>
</evidence>
<dbReference type="RefSeq" id="WP_123931254.1">
    <property type="nucleotide sequence ID" value="NZ_JBPSDP010000010.1"/>
</dbReference>
<dbReference type="Gene3D" id="3.40.47.10">
    <property type="match status" value="2"/>
</dbReference>
<keyword evidence="9" id="KW-1185">Reference proteome</keyword>
<evidence type="ECO:0000256" key="2">
    <source>
        <dbReference type="ARBA" id="ARBA00022679"/>
    </source>
</evidence>
<dbReference type="InterPro" id="IPR020613">
    <property type="entry name" value="Thiolase_CS"/>
</dbReference>
<dbReference type="GO" id="GO:0016747">
    <property type="term" value="F:acyltransferase activity, transferring groups other than amino-acyl groups"/>
    <property type="evidence" value="ECO:0007669"/>
    <property type="project" value="InterPro"/>
</dbReference>
<evidence type="ECO:0000259" key="7">
    <source>
        <dbReference type="Pfam" id="PF02803"/>
    </source>
</evidence>
<evidence type="ECO:0000259" key="6">
    <source>
        <dbReference type="Pfam" id="PF00108"/>
    </source>
</evidence>
<dbReference type="CDD" id="cd00751">
    <property type="entry name" value="thiolase"/>
    <property type="match status" value="1"/>
</dbReference>
<comment type="caution">
    <text evidence="8">The sequence shown here is derived from an EMBL/GenBank/DDBJ whole genome shotgun (WGS) entry which is preliminary data.</text>
</comment>
<gene>
    <name evidence="8" type="ORF">EF294_14525</name>
</gene>
<comment type="similarity">
    <text evidence="1 5">Belongs to the thiolase-like superfamily. Thiolase family.</text>
</comment>
<dbReference type="PANTHER" id="PTHR43365:SF1">
    <property type="entry name" value="ACETYL-COA C-ACYLTRANSFERASE"/>
    <property type="match status" value="1"/>
</dbReference>
<keyword evidence="3 5" id="KW-0012">Acyltransferase</keyword>
<feature type="domain" description="Thiolase N-terminal" evidence="6">
    <location>
        <begin position="8"/>
        <end position="262"/>
    </location>
</feature>
<dbReference type="Pfam" id="PF02803">
    <property type="entry name" value="Thiolase_C"/>
    <property type="match status" value="1"/>
</dbReference>
<dbReference type="InterPro" id="IPR016039">
    <property type="entry name" value="Thiolase-like"/>
</dbReference>
<sequence>MNSPRHTVVIVDAIRTPIGKARNNGMFASVHPNHLLAQVYQSLFDRTGVDAGQVGQVLAGCVQQLGPQASNIARNAWLQAGLPTHVPATSLDFQCGSSQQALHLAASTIAAGTHDCVVAAGVESMSVVPFSAGLRAQEEFGDAFTPEMQHLYELPARANLSGQGAAAERIADKWNLSRPQLDDMAVQSHARAEDARRKGEFSREILPIEVKGVAHNDDEGIRPGTSAEKLAGLAPAFGGKLTAATSSQVSDGAAAVLLMSEQRAAELGLQPRAIVRDHVVVGDDPHMMLTGPIPATTSILKRNSLSVADIGAFEINEAFASVVGAWMADLEPDPERVNIRGGAMALGHPLGASGVRLITTLLHIMEDTGARYGLSTMCCGGGLGTGTLVELR</sequence>
<feature type="domain" description="Thiolase C-terminal" evidence="7">
    <location>
        <begin position="270"/>
        <end position="390"/>
    </location>
</feature>
<dbReference type="InterPro" id="IPR020610">
    <property type="entry name" value="Thiolase_AS"/>
</dbReference>
<dbReference type="PANTHER" id="PTHR43365">
    <property type="entry name" value="BLR7806 PROTEIN"/>
    <property type="match status" value="1"/>
</dbReference>
<feature type="active site" description="Proton acceptor" evidence="4">
    <location>
        <position position="378"/>
    </location>
</feature>
<dbReference type="PIRSF" id="PIRSF000429">
    <property type="entry name" value="Ac-CoA_Ac_transf"/>
    <property type="match status" value="1"/>
</dbReference>
<dbReference type="Pfam" id="PF00108">
    <property type="entry name" value="Thiolase_N"/>
    <property type="match status" value="1"/>
</dbReference>
<protein>
    <submittedName>
        <fullName evidence="8">Thiolase family protein</fullName>
    </submittedName>
</protein>
<proteinExistence type="inferred from homology"/>